<dbReference type="RefSeq" id="WP_113948866.1">
    <property type="nucleotide sequence ID" value="NZ_QNQU01000008.1"/>
</dbReference>
<dbReference type="EMBL" id="QNQU01000008">
    <property type="protein sequence ID" value="RBQ07693.1"/>
    <property type="molecule type" value="Genomic_DNA"/>
</dbReference>
<proteinExistence type="predicted"/>
<sequence length="474" mass="54101">MQLFKTIFLFELRLLARQKFILLLIGFFFLTGIYSIYYGYHFTKKQLAAIDSLESGYQKKYKELEAGFSADTTTAAGKTLFHQAGIPSVIEYKNPLNAIHKPQSISILSIGQRDIQPYYDVITRRRNFVQGANAEISNPEMLASGNFDLAYVVIYLIPVLAIALTYNTWSKEKEQQTDKLLSLQGIYFGKIIGYKLTFRFLLIGLMVWLLSIIGFICSAALIPFDLTAAILWLMGASAYIFFWFAITFFIIRLGKSSVHSALYLLGLWCGLLILLPALCNTIVRLYYPIPLKTDAAVALRENSEAVWAMPRKLLIDTFYLNNPKYKHLREATDTSETSNKRFAAYYDLLGRRMTRSIEHYNQYPAAQNKAMSGLNWINPATKTQYLLNEIAGTGLNDYLSYQEQVNAFQKTWVDFMSGYIISDKKLSLNDLRNLSQFKLKSIKNKNQNIIGGILYLLGISFCIIFLSKKITVKI</sequence>
<accession>A0A366L2H7</accession>
<name>A0A366L2H7_9SPHI</name>
<keyword evidence="1" id="KW-1133">Transmembrane helix</keyword>
<reference evidence="2 3" key="1">
    <citation type="submission" date="2018-07" db="EMBL/GenBank/DDBJ databases">
        <title>A draft genome of a endophytic bacteria, a new species of Pedobacter.</title>
        <authorList>
            <person name="Zhang Z.D."/>
            <person name="Chen Z.J."/>
        </authorList>
    </citation>
    <scope>NUCLEOTIDE SEQUENCE [LARGE SCALE GENOMIC DNA]</scope>
    <source>
        <strain evidence="2 3">RS10</strain>
    </source>
</reference>
<dbReference type="Proteomes" id="UP000252081">
    <property type="component" value="Unassembled WGS sequence"/>
</dbReference>
<evidence type="ECO:0000256" key="1">
    <source>
        <dbReference type="SAM" id="Phobius"/>
    </source>
</evidence>
<gene>
    <name evidence="2" type="ORF">DRW42_10940</name>
</gene>
<protein>
    <recommendedName>
        <fullName evidence="4">ABC transporter permease</fullName>
    </recommendedName>
</protein>
<evidence type="ECO:0000313" key="2">
    <source>
        <dbReference type="EMBL" id="RBQ07693.1"/>
    </source>
</evidence>
<dbReference type="InterPro" id="IPR021913">
    <property type="entry name" value="DUF3526"/>
</dbReference>
<dbReference type="PANTHER" id="PTHR43471:SF14">
    <property type="entry name" value="ABC-2 TYPE TRANSPORT SYSTEM PERMEASE PROTEIN"/>
    <property type="match status" value="1"/>
</dbReference>
<feature type="transmembrane region" description="Helical" evidence="1">
    <location>
        <begin position="149"/>
        <end position="169"/>
    </location>
</feature>
<dbReference type="AlphaFoldDB" id="A0A366L2H7"/>
<evidence type="ECO:0008006" key="4">
    <source>
        <dbReference type="Google" id="ProtNLM"/>
    </source>
</evidence>
<evidence type="ECO:0000313" key="3">
    <source>
        <dbReference type="Proteomes" id="UP000252081"/>
    </source>
</evidence>
<keyword evidence="1" id="KW-0812">Transmembrane</keyword>
<feature type="transmembrane region" description="Helical" evidence="1">
    <location>
        <begin position="263"/>
        <end position="287"/>
    </location>
</feature>
<comment type="caution">
    <text evidence="2">The sequence shown here is derived from an EMBL/GenBank/DDBJ whole genome shotgun (WGS) entry which is preliminary data.</text>
</comment>
<feature type="transmembrane region" description="Helical" evidence="1">
    <location>
        <begin position="230"/>
        <end position="251"/>
    </location>
</feature>
<dbReference type="Pfam" id="PF12040">
    <property type="entry name" value="DUF3526"/>
    <property type="match status" value="1"/>
</dbReference>
<feature type="transmembrane region" description="Helical" evidence="1">
    <location>
        <begin position="20"/>
        <end position="40"/>
    </location>
</feature>
<feature type="transmembrane region" description="Helical" evidence="1">
    <location>
        <begin position="449"/>
        <end position="467"/>
    </location>
</feature>
<dbReference type="OrthoDB" id="6016419at2"/>
<keyword evidence="1" id="KW-0472">Membrane</keyword>
<organism evidence="2 3">
    <name type="scientific">Pedobacter miscanthi</name>
    <dbReference type="NCBI Taxonomy" id="2259170"/>
    <lineage>
        <taxon>Bacteria</taxon>
        <taxon>Pseudomonadati</taxon>
        <taxon>Bacteroidota</taxon>
        <taxon>Sphingobacteriia</taxon>
        <taxon>Sphingobacteriales</taxon>
        <taxon>Sphingobacteriaceae</taxon>
        <taxon>Pedobacter</taxon>
    </lineage>
</organism>
<dbReference type="PANTHER" id="PTHR43471">
    <property type="entry name" value="ABC TRANSPORTER PERMEASE"/>
    <property type="match status" value="1"/>
</dbReference>
<keyword evidence="3" id="KW-1185">Reference proteome</keyword>
<feature type="transmembrane region" description="Helical" evidence="1">
    <location>
        <begin position="200"/>
        <end position="224"/>
    </location>
</feature>